<comment type="caution">
    <text evidence="2">The sequence shown here is derived from an EMBL/GenBank/DDBJ whole genome shotgun (WGS) entry which is preliminary data.</text>
</comment>
<keyword evidence="1" id="KW-0620">Polyamine biosynthesis</keyword>
<keyword evidence="3" id="KW-1185">Reference proteome</keyword>
<dbReference type="Gene3D" id="3.40.50.150">
    <property type="entry name" value="Vaccinia Virus protein VP39"/>
    <property type="match status" value="1"/>
</dbReference>
<dbReference type="InterPro" id="IPR029063">
    <property type="entry name" value="SAM-dependent_MTases_sf"/>
</dbReference>
<proteinExistence type="predicted"/>
<protein>
    <submittedName>
        <fullName evidence="2">Spermidine synthase</fullName>
    </submittedName>
</protein>
<evidence type="ECO:0000313" key="2">
    <source>
        <dbReference type="EMBL" id="MDH7638275.1"/>
    </source>
</evidence>
<accession>A0ABT6MYY8</accession>
<dbReference type="PANTHER" id="PTHR43317">
    <property type="entry name" value="THERMOSPERMINE SYNTHASE ACAULIS5"/>
    <property type="match status" value="1"/>
</dbReference>
<organism evidence="2 3">
    <name type="scientific">Sphingomonas oryzagri</name>
    <dbReference type="NCBI Taxonomy" id="3042314"/>
    <lineage>
        <taxon>Bacteria</taxon>
        <taxon>Pseudomonadati</taxon>
        <taxon>Pseudomonadota</taxon>
        <taxon>Alphaproteobacteria</taxon>
        <taxon>Sphingomonadales</taxon>
        <taxon>Sphingomonadaceae</taxon>
        <taxon>Sphingomonas</taxon>
    </lineage>
</organism>
<name>A0ABT6MYY8_9SPHN</name>
<dbReference type="PANTHER" id="PTHR43317:SF3">
    <property type="entry name" value="BLR2883 PROTEIN"/>
    <property type="match status" value="1"/>
</dbReference>
<reference evidence="2" key="1">
    <citation type="submission" date="2023-04" db="EMBL/GenBank/DDBJ databases">
        <title>Sphingomonas sp. MAHUQ-71 isolated from rice field.</title>
        <authorList>
            <person name="Huq M.A."/>
        </authorList>
    </citation>
    <scope>NUCLEOTIDE SEQUENCE</scope>
    <source>
        <strain evidence="2">MAHUQ-71</strain>
    </source>
</reference>
<dbReference type="SUPFAM" id="SSF53335">
    <property type="entry name" value="S-adenosyl-L-methionine-dependent methyltransferases"/>
    <property type="match status" value="1"/>
</dbReference>
<dbReference type="EMBL" id="JARYGZ010000001">
    <property type="protein sequence ID" value="MDH7638275.1"/>
    <property type="molecule type" value="Genomic_DNA"/>
</dbReference>
<gene>
    <name evidence="2" type="ORF">QGN17_05995</name>
</gene>
<sequence>MPLEAGAAPSPIPVELIDTADLPDGGYLRLLQRGNDFSIRFGSEELMGNRVRHSEEALATLGCRHLAEHGGRVLIGGLGMGFTLGATLSALPHAATIIVAELVPKIVTWAAGPLAHIFGAKLADPRVSIEMADVHDVIVRDVGQFDAILLDVDNGPDGLIHLANERLYCNWGLRAAYAALTPGGVLAIWSAYRDEAFVERLMSAGFDVDEVGVEAYPGEEYGVHTIWLATKRAVAVSSQERRS</sequence>
<evidence type="ECO:0000256" key="1">
    <source>
        <dbReference type="ARBA" id="ARBA00023115"/>
    </source>
</evidence>
<dbReference type="Proteomes" id="UP001160625">
    <property type="component" value="Unassembled WGS sequence"/>
</dbReference>
<evidence type="ECO:0000313" key="3">
    <source>
        <dbReference type="Proteomes" id="UP001160625"/>
    </source>
</evidence>
<dbReference type="RefSeq" id="WP_281043585.1">
    <property type="nucleotide sequence ID" value="NZ_JARYGZ010000001.1"/>
</dbReference>